<proteinExistence type="predicted"/>
<dbReference type="AlphaFoldDB" id="X0RZU7"/>
<protein>
    <submittedName>
        <fullName evidence="2">Uncharacterized protein</fullName>
    </submittedName>
</protein>
<feature type="transmembrane region" description="Helical" evidence="1">
    <location>
        <begin position="43"/>
        <end position="63"/>
    </location>
</feature>
<keyword evidence="1" id="KW-1133">Transmembrane helix</keyword>
<sequence length="74" mass="8513">MVRNINKKEKKIIYYGIAGGLIVVVLASLIYKLFGIYNFFDRLFFGILIGSIASTLAIFYFISKNFIIKKIKKN</sequence>
<evidence type="ECO:0000256" key="1">
    <source>
        <dbReference type="SAM" id="Phobius"/>
    </source>
</evidence>
<keyword evidence="1" id="KW-0812">Transmembrane</keyword>
<comment type="caution">
    <text evidence="2">The sequence shown here is derived from an EMBL/GenBank/DDBJ whole genome shotgun (WGS) entry which is preliminary data.</text>
</comment>
<organism evidence="2">
    <name type="scientific">marine sediment metagenome</name>
    <dbReference type="NCBI Taxonomy" id="412755"/>
    <lineage>
        <taxon>unclassified sequences</taxon>
        <taxon>metagenomes</taxon>
        <taxon>ecological metagenomes</taxon>
    </lineage>
</organism>
<reference evidence="2" key="1">
    <citation type="journal article" date="2014" name="Front. Microbiol.">
        <title>High frequency of phylogenetically diverse reductive dehalogenase-homologous genes in deep subseafloor sedimentary metagenomes.</title>
        <authorList>
            <person name="Kawai M."/>
            <person name="Futagami T."/>
            <person name="Toyoda A."/>
            <person name="Takaki Y."/>
            <person name="Nishi S."/>
            <person name="Hori S."/>
            <person name="Arai W."/>
            <person name="Tsubouchi T."/>
            <person name="Morono Y."/>
            <person name="Uchiyama I."/>
            <person name="Ito T."/>
            <person name="Fujiyama A."/>
            <person name="Inagaki F."/>
            <person name="Takami H."/>
        </authorList>
    </citation>
    <scope>NUCLEOTIDE SEQUENCE</scope>
    <source>
        <strain evidence="2">Expedition CK06-06</strain>
    </source>
</reference>
<accession>X0RZU7</accession>
<name>X0RZU7_9ZZZZ</name>
<keyword evidence="1" id="KW-0472">Membrane</keyword>
<evidence type="ECO:0000313" key="2">
    <source>
        <dbReference type="EMBL" id="GAF69257.1"/>
    </source>
</evidence>
<feature type="transmembrane region" description="Helical" evidence="1">
    <location>
        <begin position="12"/>
        <end position="31"/>
    </location>
</feature>
<gene>
    <name evidence="2" type="ORF">S01H1_14925</name>
</gene>
<dbReference type="EMBL" id="BARS01007780">
    <property type="protein sequence ID" value="GAF69257.1"/>
    <property type="molecule type" value="Genomic_DNA"/>
</dbReference>